<evidence type="ECO:0000256" key="2">
    <source>
        <dbReference type="ARBA" id="ARBA00022448"/>
    </source>
</evidence>
<evidence type="ECO:0000256" key="9">
    <source>
        <dbReference type="SAM" id="Phobius"/>
    </source>
</evidence>
<feature type="transmembrane region" description="Helical" evidence="9">
    <location>
        <begin position="1215"/>
        <end position="1235"/>
    </location>
</feature>
<evidence type="ECO:0000256" key="4">
    <source>
        <dbReference type="ARBA" id="ARBA00022741"/>
    </source>
</evidence>
<organism evidence="12 13">
    <name type="scientific">Chlamydomonas eustigma</name>
    <dbReference type="NCBI Taxonomy" id="1157962"/>
    <lineage>
        <taxon>Eukaryota</taxon>
        <taxon>Viridiplantae</taxon>
        <taxon>Chlorophyta</taxon>
        <taxon>core chlorophytes</taxon>
        <taxon>Chlorophyceae</taxon>
        <taxon>CS clade</taxon>
        <taxon>Chlamydomonadales</taxon>
        <taxon>Chlamydomonadaceae</taxon>
        <taxon>Chlamydomonas</taxon>
    </lineage>
</organism>
<dbReference type="Pfam" id="PF01061">
    <property type="entry name" value="ABC2_membrane"/>
    <property type="match status" value="1"/>
</dbReference>
<feature type="region of interest" description="Disordered" evidence="8">
    <location>
        <begin position="388"/>
        <end position="514"/>
    </location>
</feature>
<comment type="subcellular location">
    <subcellularLocation>
        <location evidence="1">Membrane</location>
        <topology evidence="1">Multi-pass membrane protein</topology>
    </subcellularLocation>
</comment>
<dbReference type="STRING" id="1157962.A0A250X2R1"/>
<evidence type="ECO:0000256" key="6">
    <source>
        <dbReference type="ARBA" id="ARBA00022989"/>
    </source>
</evidence>
<dbReference type="Proteomes" id="UP000232323">
    <property type="component" value="Unassembled WGS sequence"/>
</dbReference>
<dbReference type="InterPro" id="IPR003439">
    <property type="entry name" value="ABC_transporter-like_ATP-bd"/>
</dbReference>
<dbReference type="SUPFAM" id="SSF52540">
    <property type="entry name" value="P-loop containing nucleoside triphosphate hydrolases"/>
    <property type="match status" value="1"/>
</dbReference>
<keyword evidence="4" id="KW-0547">Nucleotide-binding</keyword>
<dbReference type="InterPro" id="IPR003593">
    <property type="entry name" value="AAA+_ATPase"/>
</dbReference>
<name>A0A250X2R1_9CHLO</name>
<protein>
    <recommendedName>
        <fullName evidence="11">ABC transporter domain-containing protein</fullName>
    </recommendedName>
</protein>
<evidence type="ECO:0000313" key="13">
    <source>
        <dbReference type="Proteomes" id="UP000232323"/>
    </source>
</evidence>
<dbReference type="Pfam" id="PF00005">
    <property type="entry name" value="ABC_tran"/>
    <property type="match status" value="1"/>
</dbReference>
<dbReference type="AlphaFoldDB" id="A0A250X2R1"/>
<keyword evidence="5" id="KW-0067">ATP-binding</keyword>
<dbReference type="PROSITE" id="PS50893">
    <property type="entry name" value="ABC_TRANSPORTER_2"/>
    <property type="match status" value="1"/>
</dbReference>
<evidence type="ECO:0000256" key="3">
    <source>
        <dbReference type="ARBA" id="ARBA00022692"/>
    </source>
</evidence>
<dbReference type="Gene3D" id="3.40.50.300">
    <property type="entry name" value="P-loop containing nucleotide triphosphate hydrolases"/>
    <property type="match status" value="1"/>
</dbReference>
<comment type="caution">
    <text evidence="12">The sequence shown here is derived from an EMBL/GenBank/DDBJ whole genome shotgun (WGS) entry which is preliminary data.</text>
</comment>
<evidence type="ECO:0000256" key="8">
    <source>
        <dbReference type="SAM" id="MobiDB-lite"/>
    </source>
</evidence>
<keyword evidence="6 9" id="KW-1133">Transmembrane helix</keyword>
<dbReference type="PANTHER" id="PTHR48041">
    <property type="entry name" value="ABC TRANSPORTER G FAMILY MEMBER 28"/>
    <property type="match status" value="1"/>
</dbReference>
<feature type="transmembrane region" description="Helical" evidence="9">
    <location>
        <begin position="1128"/>
        <end position="1147"/>
    </location>
</feature>
<dbReference type="GO" id="GO:0140359">
    <property type="term" value="F:ABC-type transporter activity"/>
    <property type="evidence" value="ECO:0007669"/>
    <property type="project" value="InterPro"/>
</dbReference>
<sequence length="1248" mass="131757">MGSVLIGLLLCTFAVIVFSQCKFRLDVNETMSTYELSGANILSPVAGGFPISASLEPIPGNFSYMFSGAFFAFPPGTECPTSTQTNWADGLPSWGLNTNASAFSYTPFLINPSQINATTAGQPYVLNNYQLELKAISVSVDASTGAASIHGTVYVAHAMLYSNTVITGVRYDDVASNTSGVFDSTGTLTVQSNGMVYLDLTSFNISLSSVSTLNLGGTDYNAITNVSFLGSLWLSVDTSCNVYCGDFGRCIRAGDGTPGCQCECGWEADSTGACMIPTGYCPVFGGLPESTVNVGNKSSLVPSVNNCNGATFTNPALNEGNANVYRPIIAFIPIMLQVLLLCFFLAAMLLARSWVYSSSSTRGQALNSAHLRSSNYLVVGGGGVTGGPVAEGYHQEPSSTLTGGPVAEGYHQEPSSTLTGGPVAEGYHQEPSSTMTGGPVAEGYHQEPPPTMTGGPVAEGYHQEPPPTMTGGPVAEGYHQEPSSTMTPSITSASSSSSAMQERSSLQARPSSNLVGNGYQLAAHQHNSIQMTSTHHPQRSGIAVDAGRQGLLQSGDQAVQVALHLPGVPGEGVDKLVGAAGDSAAFGPYSNKNVNTSVRMLRFQDIAVEVYPSALSALTARLFSRIPCSSSSSILSSLSGCCHEGHLLGLLGPSGSGKSTLLNVLSGQIQDGGRWKVQGNLTLHGYPAAAGQLSSICAFVPQHDMLLPSLTVEECLLCSAALRMSSSATVSQAKDRVATVMKELKIEHLRGLTSSSSGSTREISGGERRRVSIGMELVTDTRLLILDEPTSGLDSFNALSLVNLLSALARGSDGKAPRIVIASLHQPSPSMFVILDQVILLANGQLIYSGSPESAPAAFLSLGIPCPAGLSIAEHMLVAVGDPAQAHLLHGSNMAQNLRLKLCEPGSMLVGHGAWTKQQSGAASVETPLGSTPCDGYVHVQGKRGMDGERQGLTFTSMLHMALLRQPGVLMWSSMAGLFRSPAFFLMHIAGGMAMGLLVGFVFFNISVETTDGVIGRLGTLFFAVNVVSFPALSALESVLSEQQVVERELCRGYYSPLTYILIKLVVDGFLLRVTSTAVFGVLFYWIVGFRANATAFTIFLGVLLTLSSLIGALVLSLTSLLGSSGRTIITTTTMLLIFALFSGFLANMENMTWVLRWICYVSPFRWSWMSLVINEVRPLNLTLSVATLPPVHNYPGGELLLTLGTDPTQLTTNIIALVCEYVGVFLLAVLALYARIWLIKRGWVSLA</sequence>
<proteinExistence type="predicted"/>
<keyword evidence="7 9" id="KW-0472">Membrane</keyword>
<feature type="compositionally biased region" description="Low complexity" evidence="8">
    <location>
        <begin position="481"/>
        <end position="505"/>
    </location>
</feature>
<accession>A0A250X2R1</accession>
<dbReference type="GO" id="GO:0016020">
    <property type="term" value="C:membrane"/>
    <property type="evidence" value="ECO:0007669"/>
    <property type="project" value="UniProtKB-SubCell"/>
</dbReference>
<dbReference type="InterPro" id="IPR013525">
    <property type="entry name" value="ABC2_TM"/>
</dbReference>
<dbReference type="InterPro" id="IPR027417">
    <property type="entry name" value="P-loop_NTPase"/>
</dbReference>
<dbReference type="GO" id="GO:0016887">
    <property type="term" value="F:ATP hydrolysis activity"/>
    <property type="evidence" value="ECO:0007669"/>
    <property type="project" value="InterPro"/>
</dbReference>
<evidence type="ECO:0000313" key="12">
    <source>
        <dbReference type="EMBL" id="GAX77358.1"/>
    </source>
</evidence>
<evidence type="ECO:0000259" key="11">
    <source>
        <dbReference type="PROSITE" id="PS50893"/>
    </source>
</evidence>
<keyword evidence="3 9" id="KW-0812">Transmembrane</keyword>
<feature type="domain" description="ABC transporter" evidence="11">
    <location>
        <begin position="601"/>
        <end position="868"/>
    </location>
</feature>
<feature type="transmembrane region" description="Helical" evidence="9">
    <location>
        <begin position="1094"/>
        <end position="1116"/>
    </location>
</feature>
<dbReference type="OrthoDB" id="66620at2759"/>
<feature type="transmembrane region" description="Helical" evidence="9">
    <location>
        <begin position="1018"/>
        <end position="1040"/>
    </location>
</feature>
<evidence type="ECO:0000256" key="5">
    <source>
        <dbReference type="ARBA" id="ARBA00022840"/>
    </source>
</evidence>
<evidence type="ECO:0000256" key="7">
    <source>
        <dbReference type="ARBA" id="ARBA00023136"/>
    </source>
</evidence>
<feature type="chain" id="PRO_5012083679" description="ABC transporter domain-containing protein" evidence="10">
    <location>
        <begin position="20"/>
        <end position="1248"/>
    </location>
</feature>
<reference evidence="12 13" key="1">
    <citation type="submission" date="2017-08" db="EMBL/GenBank/DDBJ databases">
        <title>Acidophilic green algal genome provides insights into adaptation to an acidic environment.</title>
        <authorList>
            <person name="Hirooka S."/>
            <person name="Hirose Y."/>
            <person name="Kanesaki Y."/>
            <person name="Higuchi S."/>
            <person name="Fujiwara T."/>
            <person name="Onuma R."/>
            <person name="Era A."/>
            <person name="Ohbayashi R."/>
            <person name="Uzuka A."/>
            <person name="Nozaki H."/>
            <person name="Yoshikawa H."/>
            <person name="Miyagishima S.Y."/>
        </authorList>
    </citation>
    <scope>NUCLEOTIDE SEQUENCE [LARGE SCALE GENOMIC DNA]</scope>
    <source>
        <strain evidence="12 13">NIES-2499</strain>
    </source>
</reference>
<feature type="transmembrane region" description="Helical" evidence="9">
    <location>
        <begin position="328"/>
        <end position="351"/>
    </location>
</feature>
<dbReference type="InterPro" id="IPR017871">
    <property type="entry name" value="ABC_transporter-like_CS"/>
</dbReference>
<dbReference type="PANTHER" id="PTHR48041:SF2">
    <property type="entry name" value="ATP-DEPENDENT PERMEASE-RELATED"/>
    <property type="match status" value="1"/>
</dbReference>
<dbReference type="SMART" id="SM00382">
    <property type="entry name" value="AAA"/>
    <property type="match status" value="1"/>
</dbReference>
<gene>
    <name evidence="12" type="ORF">CEUSTIGMA_g4804.t1</name>
</gene>
<dbReference type="PROSITE" id="PS00211">
    <property type="entry name" value="ABC_TRANSPORTER_1"/>
    <property type="match status" value="1"/>
</dbReference>
<keyword evidence="2" id="KW-0813">Transport</keyword>
<feature type="transmembrane region" description="Helical" evidence="9">
    <location>
        <begin position="983"/>
        <end position="1006"/>
    </location>
</feature>
<evidence type="ECO:0000256" key="1">
    <source>
        <dbReference type="ARBA" id="ARBA00004141"/>
    </source>
</evidence>
<keyword evidence="13" id="KW-1185">Reference proteome</keyword>
<dbReference type="InterPro" id="IPR050352">
    <property type="entry name" value="ABCG_transporters"/>
</dbReference>
<dbReference type="EMBL" id="BEGY01000024">
    <property type="protein sequence ID" value="GAX77358.1"/>
    <property type="molecule type" value="Genomic_DNA"/>
</dbReference>
<keyword evidence="10" id="KW-0732">Signal</keyword>
<evidence type="ECO:0000256" key="10">
    <source>
        <dbReference type="SAM" id="SignalP"/>
    </source>
</evidence>
<feature type="transmembrane region" description="Helical" evidence="9">
    <location>
        <begin position="1061"/>
        <end position="1088"/>
    </location>
</feature>
<feature type="signal peptide" evidence="10">
    <location>
        <begin position="1"/>
        <end position="19"/>
    </location>
</feature>
<dbReference type="GO" id="GO:0005524">
    <property type="term" value="F:ATP binding"/>
    <property type="evidence" value="ECO:0007669"/>
    <property type="project" value="UniProtKB-KW"/>
</dbReference>